<evidence type="ECO:0000256" key="1">
    <source>
        <dbReference type="SAM" id="MobiDB-lite"/>
    </source>
</evidence>
<evidence type="ECO:0000313" key="2">
    <source>
        <dbReference type="EMBL" id="CAK0863839.1"/>
    </source>
</evidence>
<evidence type="ECO:0000313" key="3">
    <source>
        <dbReference type="Proteomes" id="UP001189429"/>
    </source>
</evidence>
<keyword evidence="3" id="KW-1185">Reference proteome</keyword>
<organism evidence="2 3">
    <name type="scientific">Prorocentrum cordatum</name>
    <dbReference type="NCBI Taxonomy" id="2364126"/>
    <lineage>
        <taxon>Eukaryota</taxon>
        <taxon>Sar</taxon>
        <taxon>Alveolata</taxon>
        <taxon>Dinophyceae</taxon>
        <taxon>Prorocentrales</taxon>
        <taxon>Prorocentraceae</taxon>
        <taxon>Prorocentrum</taxon>
    </lineage>
</organism>
<name>A0ABN9UUS7_9DINO</name>
<comment type="caution">
    <text evidence="2">The sequence shown here is derived from an EMBL/GenBank/DDBJ whole genome shotgun (WGS) entry which is preliminary data.</text>
</comment>
<proteinExistence type="predicted"/>
<sequence length="120" mass="12906">MTHDQTRPGPSEPWMYTGKRTSRTPAATSGPCRIKCCDKTREAPKAFKLQFTASAEVQTAQAQWNGEMVGTIHKAFCHGILAHGGQHEPGGPPAGGPEPGAERLLAKLGMQKGPKVTRTW</sequence>
<reference evidence="2" key="1">
    <citation type="submission" date="2023-10" db="EMBL/GenBank/DDBJ databases">
        <authorList>
            <person name="Chen Y."/>
            <person name="Shah S."/>
            <person name="Dougan E. K."/>
            <person name="Thang M."/>
            <person name="Chan C."/>
        </authorList>
    </citation>
    <scope>NUCLEOTIDE SEQUENCE [LARGE SCALE GENOMIC DNA]</scope>
</reference>
<accession>A0ABN9UUS7</accession>
<protein>
    <submittedName>
        <fullName evidence="2">Uncharacterized protein</fullName>
    </submittedName>
</protein>
<dbReference type="Proteomes" id="UP001189429">
    <property type="component" value="Unassembled WGS sequence"/>
</dbReference>
<gene>
    <name evidence="2" type="ORF">PCOR1329_LOCUS51878</name>
</gene>
<dbReference type="EMBL" id="CAUYUJ010016305">
    <property type="protein sequence ID" value="CAK0863839.1"/>
    <property type="molecule type" value="Genomic_DNA"/>
</dbReference>
<feature type="region of interest" description="Disordered" evidence="1">
    <location>
        <begin position="1"/>
        <end position="31"/>
    </location>
</feature>